<dbReference type="CDD" id="cd00048">
    <property type="entry name" value="DSRM_SF"/>
    <property type="match status" value="1"/>
</dbReference>
<dbReference type="EMBL" id="KL142367">
    <property type="protein sequence ID" value="KDR85371.1"/>
    <property type="molecule type" value="Genomic_DNA"/>
</dbReference>
<feature type="domain" description="DRBM" evidence="4">
    <location>
        <begin position="251"/>
        <end position="321"/>
    </location>
</feature>
<dbReference type="Gene3D" id="1.10.1520.10">
    <property type="entry name" value="Ribonuclease III domain"/>
    <property type="match status" value="1"/>
</dbReference>
<feature type="compositionally biased region" description="Basic and acidic residues" evidence="3">
    <location>
        <begin position="24"/>
        <end position="33"/>
    </location>
</feature>
<gene>
    <name evidence="5" type="ORF">GALMADRAFT_53029</name>
</gene>
<protein>
    <recommendedName>
        <fullName evidence="4">DRBM domain-containing protein</fullName>
    </recommendedName>
</protein>
<sequence>MNSTRSATYPSVYPPSTTLKRTRSRDDQRKFDVSRLPPLPQIKSDLVLQVFTHKSLRRPNAPPADYGDNERLADLGKMAFEVAITYALFRKRPLLQASDITARTLLFSTMVADWVTYYKLRSKLCCHPDVFSSLNSPRETNTLFHAYVGGLYVTSGPQAVNDWISGLVDQELESMFDEPPSDVDAHPTVEVPPPQKRAKSEAMSPGPLLNQPPIFFASQPPPSPSPPVRRAPAPMPTPAVIPPNPLAPAQPNLPFLPLFNQAAMQRRVTVEYLAEFSGQAHAGRWVVRCIVNGICKGEGTGGTKQTAKEEAARKAYYSMGWT</sequence>
<feature type="compositionally biased region" description="Polar residues" evidence="3">
    <location>
        <begin position="1"/>
        <end position="19"/>
    </location>
</feature>
<dbReference type="OrthoDB" id="2392202at2759"/>
<evidence type="ECO:0000313" key="6">
    <source>
        <dbReference type="Proteomes" id="UP000027222"/>
    </source>
</evidence>
<keyword evidence="6" id="KW-1185">Reference proteome</keyword>
<dbReference type="Gene3D" id="3.30.160.20">
    <property type="match status" value="1"/>
</dbReference>
<dbReference type="GO" id="GO:0006396">
    <property type="term" value="P:RNA processing"/>
    <property type="evidence" value="ECO:0007669"/>
    <property type="project" value="InterPro"/>
</dbReference>
<feature type="region of interest" description="Disordered" evidence="3">
    <location>
        <begin position="177"/>
        <end position="242"/>
    </location>
</feature>
<evidence type="ECO:0000259" key="4">
    <source>
        <dbReference type="PROSITE" id="PS50137"/>
    </source>
</evidence>
<keyword evidence="1 2" id="KW-0694">RNA-binding</keyword>
<organism evidence="5 6">
    <name type="scientific">Galerina marginata (strain CBS 339.88)</name>
    <dbReference type="NCBI Taxonomy" id="685588"/>
    <lineage>
        <taxon>Eukaryota</taxon>
        <taxon>Fungi</taxon>
        <taxon>Dikarya</taxon>
        <taxon>Basidiomycota</taxon>
        <taxon>Agaricomycotina</taxon>
        <taxon>Agaricomycetes</taxon>
        <taxon>Agaricomycetidae</taxon>
        <taxon>Agaricales</taxon>
        <taxon>Agaricineae</taxon>
        <taxon>Strophariaceae</taxon>
        <taxon>Galerina</taxon>
    </lineage>
</organism>
<proteinExistence type="predicted"/>
<feature type="region of interest" description="Disordered" evidence="3">
    <location>
        <begin position="1"/>
        <end position="33"/>
    </location>
</feature>
<dbReference type="GO" id="GO:0004525">
    <property type="term" value="F:ribonuclease III activity"/>
    <property type="evidence" value="ECO:0007669"/>
    <property type="project" value="InterPro"/>
</dbReference>
<dbReference type="Pfam" id="PF00035">
    <property type="entry name" value="dsrm"/>
    <property type="match status" value="1"/>
</dbReference>
<dbReference type="InterPro" id="IPR036389">
    <property type="entry name" value="RNase_III_sf"/>
</dbReference>
<dbReference type="PROSITE" id="PS50137">
    <property type="entry name" value="DS_RBD"/>
    <property type="match status" value="1"/>
</dbReference>
<dbReference type="InterPro" id="IPR014720">
    <property type="entry name" value="dsRBD_dom"/>
</dbReference>
<dbReference type="SUPFAM" id="SSF54768">
    <property type="entry name" value="dsRNA-binding domain-like"/>
    <property type="match status" value="1"/>
</dbReference>
<dbReference type="Proteomes" id="UP000027222">
    <property type="component" value="Unassembled WGS sequence"/>
</dbReference>
<evidence type="ECO:0000256" key="1">
    <source>
        <dbReference type="ARBA" id="ARBA00022884"/>
    </source>
</evidence>
<evidence type="ECO:0000256" key="2">
    <source>
        <dbReference type="PROSITE-ProRule" id="PRU00266"/>
    </source>
</evidence>
<dbReference type="SMART" id="SM00358">
    <property type="entry name" value="DSRM"/>
    <property type="match status" value="1"/>
</dbReference>
<dbReference type="SUPFAM" id="SSF69065">
    <property type="entry name" value="RNase III domain-like"/>
    <property type="match status" value="1"/>
</dbReference>
<dbReference type="HOGENOM" id="CLU_056047_1_0_1"/>
<feature type="compositionally biased region" description="Pro residues" evidence="3">
    <location>
        <begin position="219"/>
        <end position="242"/>
    </location>
</feature>
<evidence type="ECO:0000256" key="3">
    <source>
        <dbReference type="SAM" id="MobiDB-lite"/>
    </source>
</evidence>
<dbReference type="GO" id="GO:0003723">
    <property type="term" value="F:RNA binding"/>
    <property type="evidence" value="ECO:0007669"/>
    <property type="project" value="UniProtKB-UniRule"/>
</dbReference>
<name>A0A067TQB1_GALM3</name>
<dbReference type="AlphaFoldDB" id="A0A067TQB1"/>
<evidence type="ECO:0000313" key="5">
    <source>
        <dbReference type="EMBL" id="KDR85371.1"/>
    </source>
</evidence>
<accession>A0A067TQB1</accession>
<dbReference type="STRING" id="685588.A0A067TQB1"/>
<reference evidence="6" key="1">
    <citation type="journal article" date="2014" name="Proc. Natl. Acad. Sci. U.S.A.">
        <title>Extensive sampling of basidiomycete genomes demonstrates inadequacy of the white-rot/brown-rot paradigm for wood decay fungi.</title>
        <authorList>
            <person name="Riley R."/>
            <person name="Salamov A.A."/>
            <person name="Brown D.W."/>
            <person name="Nagy L.G."/>
            <person name="Floudas D."/>
            <person name="Held B.W."/>
            <person name="Levasseur A."/>
            <person name="Lombard V."/>
            <person name="Morin E."/>
            <person name="Otillar R."/>
            <person name="Lindquist E.A."/>
            <person name="Sun H."/>
            <person name="LaButti K.M."/>
            <person name="Schmutz J."/>
            <person name="Jabbour D."/>
            <person name="Luo H."/>
            <person name="Baker S.E."/>
            <person name="Pisabarro A.G."/>
            <person name="Walton J.D."/>
            <person name="Blanchette R.A."/>
            <person name="Henrissat B."/>
            <person name="Martin F."/>
            <person name="Cullen D."/>
            <person name="Hibbett D.S."/>
            <person name="Grigoriev I.V."/>
        </authorList>
    </citation>
    <scope>NUCLEOTIDE SEQUENCE [LARGE SCALE GENOMIC DNA]</scope>
    <source>
        <strain evidence="6">CBS 339.88</strain>
    </source>
</reference>